<dbReference type="PROSITE" id="PS51296">
    <property type="entry name" value="RIESKE"/>
    <property type="match status" value="1"/>
</dbReference>
<keyword evidence="3" id="KW-0560">Oxidoreductase</keyword>
<dbReference type="GeneID" id="20221804"/>
<dbReference type="OMA" id="ANICPHL"/>
<dbReference type="eggNOG" id="ENOG502S634">
    <property type="taxonomic scope" value="Eukaryota"/>
</dbReference>
<keyword evidence="5" id="KW-0411">Iron-sulfur</keyword>
<dbReference type="OrthoDB" id="423598at2759"/>
<evidence type="ECO:0000256" key="2">
    <source>
        <dbReference type="ARBA" id="ARBA00022723"/>
    </source>
</evidence>
<evidence type="ECO:0000256" key="6">
    <source>
        <dbReference type="ARBA" id="ARBA00023063"/>
    </source>
</evidence>
<dbReference type="RefSeq" id="XP_009037212.1">
    <property type="nucleotide sequence ID" value="XM_009038964.1"/>
</dbReference>
<evidence type="ECO:0000256" key="5">
    <source>
        <dbReference type="ARBA" id="ARBA00023014"/>
    </source>
</evidence>
<dbReference type="Proteomes" id="UP000002729">
    <property type="component" value="Unassembled WGS sequence"/>
</dbReference>
<keyword evidence="1" id="KW-0001">2Fe-2S</keyword>
<keyword evidence="6" id="KW-0534">Nitrate assimilation</keyword>
<organism evidence="10">
    <name type="scientific">Aureococcus anophagefferens</name>
    <name type="common">Harmful bloom alga</name>
    <dbReference type="NCBI Taxonomy" id="44056"/>
    <lineage>
        <taxon>Eukaryota</taxon>
        <taxon>Sar</taxon>
        <taxon>Stramenopiles</taxon>
        <taxon>Ochrophyta</taxon>
        <taxon>Pelagophyceae</taxon>
        <taxon>Pelagomonadales</taxon>
        <taxon>Pelagomonadaceae</taxon>
        <taxon>Aureococcus</taxon>
    </lineage>
</organism>
<dbReference type="AlphaFoldDB" id="F0Y9X7"/>
<evidence type="ECO:0000313" key="10">
    <source>
        <dbReference type="Proteomes" id="UP000002729"/>
    </source>
</evidence>
<evidence type="ECO:0000256" key="1">
    <source>
        <dbReference type="ARBA" id="ARBA00022714"/>
    </source>
</evidence>
<dbReference type="KEGG" id="aaf:AURANDRAFT_37568"/>
<proteinExistence type="predicted"/>
<protein>
    <recommendedName>
        <fullName evidence="8">Rieske domain-containing protein</fullName>
    </recommendedName>
</protein>
<dbReference type="GO" id="GO:0051537">
    <property type="term" value="F:2 iron, 2 sulfur cluster binding"/>
    <property type="evidence" value="ECO:0007669"/>
    <property type="project" value="UniProtKB-KW"/>
</dbReference>
<gene>
    <name evidence="9" type="ORF">AURANDRAFT_37568</name>
</gene>
<dbReference type="Gene3D" id="2.102.10.10">
    <property type="entry name" value="Rieske [2Fe-2S] iron-sulphur domain"/>
    <property type="match status" value="1"/>
</dbReference>
<dbReference type="GO" id="GO:0042128">
    <property type="term" value="P:nitrate assimilation"/>
    <property type="evidence" value="ECO:0007669"/>
    <property type="project" value="UniProtKB-KW"/>
</dbReference>
<feature type="signal peptide" evidence="7">
    <location>
        <begin position="1"/>
        <end position="15"/>
    </location>
</feature>
<evidence type="ECO:0000313" key="9">
    <source>
        <dbReference type="EMBL" id="EGB07832.1"/>
    </source>
</evidence>
<evidence type="ECO:0000256" key="4">
    <source>
        <dbReference type="ARBA" id="ARBA00023004"/>
    </source>
</evidence>
<name>F0Y9X7_AURAN</name>
<evidence type="ECO:0000256" key="3">
    <source>
        <dbReference type="ARBA" id="ARBA00023002"/>
    </source>
</evidence>
<dbReference type="EMBL" id="GL833129">
    <property type="protein sequence ID" value="EGB07832.1"/>
    <property type="molecule type" value="Genomic_DNA"/>
</dbReference>
<keyword evidence="4" id="KW-0408">Iron</keyword>
<dbReference type="GO" id="GO:0008942">
    <property type="term" value="F:nitrite reductase [NAD(P)H] activity"/>
    <property type="evidence" value="ECO:0007669"/>
    <property type="project" value="InterPro"/>
</dbReference>
<keyword evidence="7" id="KW-0732">Signal</keyword>
<sequence>MRTSILALMLGSAAALVPTLPMTSRRAAKTELNMVFGKTRASQKSYVPAVGQDQLKPGSAVSSICAGLDICIAVDTDGSVYALGNKSPVLGTPMAAGSVANGLIRDPLTGSSFDVKTGELVGPWCPNFPFSILFSIIEPTTLPVFKCKTGGGAVSVEVDVNAKTNFESGYWKGILDAQGKTDGGYY</sequence>
<dbReference type="InParanoid" id="F0Y9X7"/>
<accession>F0Y9X7</accession>
<reference evidence="9 10" key="1">
    <citation type="journal article" date="2011" name="Proc. Natl. Acad. Sci. U.S.A.">
        <title>Niche of harmful alga Aureococcus anophagefferens revealed through ecogenomics.</title>
        <authorList>
            <person name="Gobler C.J."/>
            <person name="Berry D.L."/>
            <person name="Dyhrman S.T."/>
            <person name="Wilhelm S.W."/>
            <person name="Salamov A."/>
            <person name="Lobanov A.V."/>
            <person name="Zhang Y."/>
            <person name="Collier J.L."/>
            <person name="Wurch L.L."/>
            <person name="Kustka A.B."/>
            <person name="Dill B.D."/>
            <person name="Shah M."/>
            <person name="VerBerkmoes N.C."/>
            <person name="Kuo A."/>
            <person name="Terry A."/>
            <person name="Pangilinan J."/>
            <person name="Lindquist E.A."/>
            <person name="Lucas S."/>
            <person name="Paulsen I.T."/>
            <person name="Hattenrath-Lehmann T.K."/>
            <person name="Talmage S.C."/>
            <person name="Walker E.A."/>
            <person name="Koch F."/>
            <person name="Burson A.M."/>
            <person name="Marcoval M.A."/>
            <person name="Tang Y.Z."/>
            <person name="Lecleir G.R."/>
            <person name="Coyne K.J."/>
            <person name="Berg G.M."/>
            <person name="Bertrand E.M."/>
            <person name="Saito M.A."/>
            <person name="Gladyshev V.N."/>
            <person name="Grigoriev I.V."/>
        </authorList>
    </citation>
    <scope>NUCLEOTIDE SEQUENCE [LARGE SCALE GENOMIC DNA]</scope>
    <source>
        <strain evidence="10">CCMP 1984</strain>
    </source>
</reference>
<dbReference type="InterPro" id="IPR036922">
    <property type="entry name" value="Rieske_2Fe-2S_sf"/>
</dbReference>
<keyword evidence="10" id="KW-1185">Reference proteome</keyword>
<keyword evidence="2" id="KW-0479">Metal-binding</keyword>
<evidence type="ECO:0000256" key="7">
    <source>
        <dbReference type="SAM" id="SignalP"/>
    </source>
</evidence>
<dbReference type="SUPFAM" id="SSF50022">
    <property type="entry name" value="ISP domain"/>
    <property type="match status" value="1"/>
</dbReference>
<feature type="domain" description="Rieske" evidence="8">
    <location>
        <begin position="47"/>
        <end position="156"/>
    </location>
</feature>
<dbReference type="GO" id="GO:0046872">
    <property type="term" value="F:metal ion binding"/>
    <property type="evidence" value="ECO:0007669"/>
    <property type="project" value="UniProtKB-KW"/>
</dbReference>
<dbReference type="Pfam" id="PF13806">
    <property type="entry name" value="Rieske_2"/>
    <property type="match status" value="1"/>
</dbReference>
<feature type="chain" id="PRO_5013220560" description="Rieske domain-containing protein" evidence="7">
    <location>
        <begin position="16"/>
        <end position="186"/>
    </location>
</feature>
<evidence type="ECO:0000259" key="8">
    <source>
        <dbReference type="PROSITE" id="PS51296"/>
    </source>
</evidence>
<dbReference type="InterPro" id="IPR017941">
    <property type="entry name" value="Rieske_2Fe-2S"/>
</dbReference>
<dbReference type="InterPro" id="IPR012748">
    <property type="entry name" value="Rieske-like_NirD"/>
</dbReference>